<reference evidence="2 3" key="1">
    <citation type="journal article" date="2021" name="BMC Biol.">
        <title>Horizontally acquired antibacterial genes associated with adaptive radiation of ladybird beetles.</title>
        <authorList>
            <person name="Li H.S."/>
            <person name="Tang X.F."/>
            <person name="Huang Y.H."/>
            <person name="Xu Z.Y."/>
            <person name="Chen M.L."/>
            <person name="Du X.Y."/>
            <person name="Qiu B.Y."/>
            <person name="Chen P.T."/>
            <person name="Zhang W."/>
            <person name="Slipinski A."/>
            <person name="Escalona H.E."/>
            <person name="Waterhouse R.M."/>
            <person name="Zwick A."/>
            <person name="Pang H."/>
        </authorList>
    </citation>
    <scope>NUCLEOTIDE SEQUENCE [LARGE SCALE GENOMIC DNA]</scope>
    <source>
        <strain evidence="2">SYSU2018</strain>
    </source>
</reference>
<accession>A0ABD2MH06</accession>
<proteinExistence type="predicted"/>
<evidence type="ECO:0000256" key="1">
    <source>
        <dbReference type="SAM" id="MobiDB-lite"/>
    </source>
</evidence>
<feature type="compositionally biased region" description="Polar residues" evidence="1">
    <location>
        <begin position="118"/>
        <end position="132"/>
    </location>
</feature>
<protein>
    <submittedName>
        <fullName evidence="2">Uncharacterized protein</fullName>
    </submittedName>
</protein>
<feature type="compositionally biased region" description="Polar residues" evidence="1">
    <location>
        <begin position="144"/>
        <end position="164"/>
    </location>
</feature>
<feature type="region of interest" description="Disordered" evidence="1">
    <location>
        <begin position="118"/>
        <end position="164"/>
    </location>
</feature>
<name>A0ABD2MH06_9CUCU</name>
<dbReference type="EMBL" id="JABFTP020000001">
    <property type="protein sequence ID" value="KAL3265615.1"/>
    <property type="molecule type" value="Genomic_DNA"/>
</dbReference>
<keyword evidence="3" id="KW-1185">Reference proteome</keyword>
<dbReference type="AlphaFoldDB" id="A0ABD2MH06"/>
<feature type="region of interest" description="Disordered" evidence="1">
    <location>
        <begin position="191"/>
        <end position="210"/>
    </location>
</feature>
<feature type="compositionally biased region" description="Acidic residues" evidence="1">
    <location>
        <begin position="193"/>
        <end position="210"/>
    </location>
</feature>
<evidence type="ECO:0000313" key="3">
    <source>
        <dbReference type="Proteomes" id="UP001516400"/>
    </source>
</evidence>
<evidence type="ECO:0000313" key="2">
    <source>
        <dbReference type="EMBL" id="KAL3265615.1"/>
    </source>
</evidence>
<organism evidence="2 3">
    <name type="scientific">Cryptolaemus montrouzieri</name>
    <dbReference type="NCBI Taxonomy" id="559131"/>
    <lineage>
        <taxon>Eukaryota</taxon>
        <taxon>Metazoa</taxon>
        <taxon>Ecdysozoa</taxon>
        <taxon>Arthropoda</taxon>
        <taxon>Hexapoda</taxon>
        <taxon>Insecta</taxon>
        <taxon>Pterygota</taxon>
        <taxon>Neoptera</taxon>
        <taxon>Endopterygota</taxon>
        <taxon>Coleoptera</taxon>
        <taxon>Polyphaga</taxon>
        <taxon>Cucujiformia</taxon>
        <taxon>Coccinelloidea</taxon>
        <taxon>Coccinellidae</taxon>
        <taxon>Scymninae</taxon>
        <taxon>Scymnini</taxon>
        <taxon>Cryptolaemus</taxon>
    </lineage>
</organism>
<comment type="caution">
    <text evidence="2">The sequence shown here is derived from an EMBL/GenBank/DDBJ whole genome shotgun (WGS) entry which is preliminary data.</text>
</comment>
<gene>
    <name evidence="2" type="ORF">HHI36_009819</name>
</gene>
<sequence>MAGKAWYYAFVKRLRTSIVFGSRRQLLQIEYQASRLINEAYERAAKIDNVVNRFEATGTWPINRNIFQDHHFAPAEALVASAGQNDSPNFSSPPSNMQYDVPHTTQVAKPTELDEFKSTLNIPSPLPRNNSPGKGRGAQKAVKLTSSPYRNDLDTSQQKDNQKITNANTTRVEPNKKLNDKTASNKKKIKIEDSEESTEEVIDVDDSEDEENNVGEITTIKKNQKWIGYNGCVAINGIKKLAPQSQIFMMIV</sequence>
<dbReference type="Proteomes" id="UP001516400">
    <property type="component" value="Unassembled WGS sequence"/>
</dbReference>